<protein>
    <submittedName>
        <fullName evidence="2">Uncharacterized protein</fullName>
    </submittedName>
</protein>
<name>A0A392VJK9_9FABA</name>
<evidence type="ECO:0000313" key="2">
    <source>
        <dbReference type="EMBL" id="MCI86975.1"/>
    </source>
</evidence>
<reference evidence="2 3" key="1">
    <citation type="journal article" date="2018" name="Front. Plant Sci.">
        <title>Red Clover (Trifolium pratense) and Zigzag Clover (T. medium) - A Picture of Genomic Similarities and Differences.</title>
        <authorList>
            <person name="Dluhosova J."/>
            <person name="Istvanek J."/>
            <person name="Nedelnik J."/>
            <person name="Repkova J."/>
        </authorList>
    </citation>
    <scope>NUCLEOTIDE SEQUENCE [LARGE SCALE GENOMIC DNA]</scope>
    <source>
        <strain evidence="3">cv. 10/8</strain>
        <tissue evidence="2">Leaf</tissue>
    </source>
</reference>
<sequence>MAGAPSKAIPSTPKTRTWRIPPARQYTPLND</sequence>
<dbReference type="Proteomes" id="UP000265520">
    <property type="component" value="Unassembled WGS sequence"/>
</dbReference>
<keyword evidence="3" id="KW-1185">Reference proteome</keyword>
<comment type="caution">
    <text evidence="2">The sequence shown here is derived from an EMBL/GenBank/DDBJ whole genome shotgun (WGS) entry which is preliminary data.</text>
</comment>
<proteinExistence type="predicted"/>
<dbReference type="EMBL" id="LXQA011154475">
    <property type="protein sequence ID" value="MCI86975.1"/>
    <property type="molecule type" value="Genomic_DNA"/>
</dbReference>
<organism evidence="2 3">
    <name type="scientific">Trifolium medium</name>
    <dbReference type="NCBI Taxonomy" id="97028"/>
    <lineage>
        <taxon>Eukaryota</taxon>
        <taxon>Viridiplantae</taxon>
        <taxon>Streptophyta</taxon>
        <taxon>Embryophyta</taxon>
        <taxon>Tracheophyta</taxon>
        <taxon>Spermatophyta</taxon>
        <taxon>Magnoliopsida</taxon>
        <taxon>eudicotyledons</taxon>
        <taxon>Gunneridae</taxon>
        <taxon>Pentapetalae</taxon>
        <taxon>rosids</taxon>
        <taxon>fabids</taxon>
        <taxon>Fabales</taxon>
        <taxon>Fabaceae</taxon>
        <taxon>Papilionoideae</taxon>
        <taxon>50 kb inversion clade</taxon>
        <taxon>NPAAA clade</taxon>
        <taxon>Hologalegina</taxon>
        <taxon>IRL clade</taxon>
        <taxon>Trifolieae</taxon>
        <taxon>Trifolium</taxon>
    </lineage>
</organism>
<feature type="region of interest" description="Disordered" evidence="1">
    <location>
        <begin position="1"/>
        <end position="31"/>
    </location>
</feature>
<evidence type="ECO:0000313" key="3">
    <source>
        <dbReference type="Proteomes" id="UP000265520"/>
    </source>
</evidence>
<feature type="non-terminal residue" evidence="2">
    <location>
        <position position="31"/>
    </location>
</feature>
<accession>A0A392VJK9</accession>
<dbReference type="AlphaFoldDB" id="A0A392VJK9"/>
<evidence type="ECO:0000256" key="1">
    <source>
        <dbReference type="SAM" id="MobiDB-lite"/>
    </source>
</evidence>